<keyword evidence="10" id="KW-0732">Signal</keyword>
<dbReference type="InterPro" id="IPR038430">
    <property type="entry name" value="NDAH_ubi_oxred_su3_sf"/>
</dbReference>
<dbReference type="GO" id="GO:0031966">
    <property type="term" value="C:mitochondrial membrane"/>
    <property type="evidence" value="ECO:0007669"/>
    <property type="project" value="UniProtKB-SubCell"/>
</dbReference>
<dbReference type="Gene3D" id="1.20.58.1610">
    <property type="entry name" value="NADH:ubiquinone/plastoquinone oxidoreductase, chain 3"/>
    <property type="match status" value="1"/>
</dbReference>
<comment type="subcellular location">
    <subcellularLocation>
        <location evidence="1">Membrane</location>
    </subcellularLocation>
    <subcellularLocation>
        <location evidence="9">Mitochondrion membrane</location>
        <topology evidence="9">Multi-pass membrane protein</topology>
    </subcellularLocation>
</comment>
<evidence type="ECO:0000256" key="3">
    <source>
        <dbReference type="ARBA" id="ARBA00021007"/>
    </source>
</evidence>
<dbReference type="Pfam" id="PF00507">
    <property type="entry name" value="Oxidored_q4"/>
    <property type="match status" value="1"/>
</dbReference>
<keyword evidence="5 9" id="KW-0812">Transmembrane</keyword>
<feature type="transmembrane region" description="Helical" evidence="9">
    <location>
        <begin position="82"/>
        <end position="100"/>
    </location>
</feature>
<feature type="chain" id="PRO_5012642261" description="NADH-ubiquinone oxidoreductase chain 3" evidence="10">
    <location>
        <begin position="23"/>
        <end position="109"/>
    </location>
</feature>
<gene>
    <name evidence="11" type="primary">nad3</name>
</gene>
<evidence type="ECO:0000313" key="11">
    <source>
        <dbReference type="EMBL" id="ARO48013.1"/>
    </source>
</evidence>
<dbReference type="AlphaFoldDB" id="A0A1W6R293"/>
<evidence type="ECO:0000256" key="9">
    <source>
        <dbReference type="RuleBase" id="RU003640"/>
    </source>
</evidence>
<dbReference type="PANTHER" id="PTHR11058:SF9">
    <property type="entry name" value="NADH-UBIQUINONE OXIDOREDUCTASE CHAIN 3"/>
    <property type="match status" value="1"/>
</dbReference>
<comment type="function">
    <text evidence="9">Core subunit of the mitochondrial membrane respiratory chain NADH dehydrogenase (Complex I) which catalyzes electron transfer from NADH through the respiratory chain, using ubiquinone as an electron acceptor. Essential for the catalytic activity of complex I.</text>
</comment>
<keyword evidence="6 9" id="KW-1133">Transmembrane helix</keyword>
<evidence type="ECO:0000256" key="8">
    <source>
        <dbReference type="ARBA" id="ARBA00049551"/>
    </source>
</evidence>
<proteinExistence type="inferred from homology"/>
<evidence type="ECO:0000256" key="6">
    <source>
        <dbReference type="ARBA" id="ARBA00022989"/>
    </source>
</evidence>
<keyword evidence="9" id="KW-0830">Ubiquinone</keyword>
<reference evidence="11" key="1">
    <citation type="journal article" date="2017" name="Genome Biol. Evol.">
        <title>Mitochondrial Genome Evolution and a Novel RNA Editing System in Deep-Branching Heteroloboseids.</title>
        <authorList>
            <person name="Yang J."/>
            <person name="Harding T."/>
            <person name="Kamikawa R."/>
            <person name="Simpson A.G.B."/>
            <person name="Roger A.J."/>
        </authorList>
    </citation>
    <scope>NUCLEOTIDE SEQUENCE</scope>
    <source>
        <strain evidence="11">AS12B</strain>
    </source>
</reference>
<dbReference type="GO" id="GO:0030964">
    <property type="term" value="C:NADH dehydrogenase complex"/>
    <property type="evidence" value="ECO:0007669"/>
    <property type="project" value="TreeGrafter"/>
</dbReference>
<dbReference type="EC" id="7.1.1.2" evidence="9"/>
<evidence type="ECO:0000256" key="4">
    <source>
        <dbReference type="ARBA" id="ARBA00022448"/>
    </source>
</evidence>
<feature type="transmembrane region" description="Helical" evidence="9">
    <location>
        <begin position="48"/>
        <end position="70"/>
    </location>
</feature>
<keyword evidence="9" id="KW-1278">Translocase</keyword>
<name>A0A1W6R293_9EUKA</name>
<protein>
    <recommendedName>
        <fullName evidence="3 9">NADH-ubiquinone oxidoreductase chain 3</fullName>
        <ecNumber evidence="9">7.1.1.2</ecNumber>
    </recommendedName>
</protein>
<evidence type="ECO:0000256" key="2">
    <source>
        <dbReference type="ARBA" id="ARBA00008472"/>
    </source>
</evidence>
<dbReference type="EMBL" id="KX891215">
    <property type="protein sequence ID" value="ARO48013.1"/>
    <property type="molecule type" value="Genomic_DNA"/>
</dbReference>
<feature type="signal peptide" evidence="10">
    <location>
        <begin position="1"/>
        <end position="22"/>
    </location>
</feature>
<sequence>MPFFLLSAGISTLLVAISYLVANQNMDVEKTSGYECGFDPFNDARDPFYIQFYIVALLFIIFDIEVIFFVPFVASIKYLTVIGYYFMFIFIVLLITSLFHEWNKKCIEL</sequence>
<evidence type="ECO:0000256" key="7">
    <source>
        <dbReference type="ARBA" id="ARBA00023136"/>
    </source>
</evidence>
<dbReference type="PANTHER" id="PTHR11058">
    <property type="entry name" value="NADH-UBIQUINONE OXIDOREDUCTASE CHAIN 3"/>
    <property type="match status" value="1"/>
</dbReference>
<dbReference type="GeneID" id="32891831"/>
<comment type="catalytic activity">
    <reaction evidence="8 9">
        <text>a ubiquinone + NADH + 5 H(+)(in) = a ubiquinol + NAD(+) + 4 H(+)(out)</text>
        <dbReference type="Rhea" id="RHEA:29091"/>
        <dbReference type="Rhea" id="RHEA-COMP:9565"/>
        <dbReference type="Rhea" id="RHEA-COMP:9566"/>
        <dbReference type="ChEBI" id="CHEBI:15378"/>
        <dbReference type="ChEBI" id="CHEBI:16389"/>
        <dbReference type="ChEBI" id="CHEBI:17976"/>
        <dbReference type="ChEBI" id="CHEBI:57540"/>
        <dbReference type="ChEBI" id="CHEBI:57945"/>
        <dbReference type="EC" id="7.1.1.2"/>
    </reaction>
</comment>
<organism evidence="11">
    <name type="scientific">Pharyngomonas kirbyi</name>
    <dbReference type="NCBI Taxonomy" id="63601"/>
    <lineage>
        <taxon>Eukaryota</taxon>
        <taxon>Discoba</taxon>
        <taxon>Heterolobosea</taxon>
        <taxon>Pharyngomonada</taxon>
        <taxon>Pharyngomonas</taxon>
    </lineage>
</organism>
<evidence type="ECO:0000256" key="10">
    <source>
        <dbReference type="SAM" id="SignalP"/>
    </source>
</evidence>
<comment type="similarity">
    <text evidence="2 9">Belongs to the complex I subunit 3 family.</text>
</comment>
<keyword evidence="9 11" id="KW-0496">Mitochondrion</keyword>
<keyword evidence="7 9" id="KW-0472">Membrane</keyword>
<keyword evidence="9" id="KW-0249">Electron transport</keyword>
<dbReference type="RefSeq" id="YP_009370847.1">
    <property type="nucleotide sequence ID" value="NC_034798.1"/>
</dbReference>
<geneLocation type="mitochondrion" evidence="11"/>
<accession>A0A1W6R293</accession>
<evidence type="ECO:0000256" key="5">
    <source>
        <dbReference type="ARBA" id="ARBA00022692"/>
    </source>
</evidence>
<keyword evidence="4 9" id="KW-0813">Transport</keyword>
<keyword evidence="9" id="KW-0520">NAD</keyword>
<dbReference type="InterPro" id="IPR000440">
    <property type="entry name" value="NADH_UbQ/plastoQ_OxRdtase_su3"/>
</dbReference>
<evidence type="ECO:0000256" key="1">
    <source>
        <dbReference type="ARBA" id="ARBA00004370"/>
    </source>
</evidence>
<keyword evidence="9" id="KW-0679">Respiratory chain</keyword>
<dbReference type="GO" id="GO:0008137">
    <property type="term" value="F:NADH dehydrogenase (ubiquinone) activity"/>
    <property type="evidence" value="ECO:0007669"/>
    <property type="project" value="UniProtKB-UniRule"/>
</dbReference>